<feature type="transmembrane region" description="Helical" evidence="6">
    <location>
        <begin position="253"/>
        <end position="274"/>
    </location>
</feature>
<dbReference type="InterPro" id="IPR037185">
    <property type="entry name" value="EmrE-like"/>
</dbReference>
<dbReference type="EMBL" id="JACOQL010000004">
    <property type="protein sequence ID" value="MBC9248027.1"/>
    <property type="molecule type" value="Genomic_DNA"/>
</dbReference>
<keyword evidence="9" id="KW-1185">Reference proteome</keyword>
<dbReference type="SUPFAM" id="SSF103481">
    <property type="entry name" value="Multidrug resistance efflux transporter EmrE"/>
    <property type="match status" value="2"/>
</dbReference>
<dbReference type="PANTHER" id="PTHR32322:SF18">
    <property type="entry name" value="S-ADENOSYLMETHIONINE_S-ADENOSYLHOMOCYSTEINE TRANSPORTER"/>
    <property type="match status" value="1"/>
</dbReference>
<sequence length="334" mass="35235">MGEGNNPRRGIAQGVSISKCAPQKKGTGVSDGQTAQSLRREALRGHAAMFLFSALVAGSFSLGARAANLIDPTAITVARFVVAAGVLAGIAIFTRAGRPAALLTQPWRYLLLGFAFAAYFVLMFEGLKTASPLSASAVFTLTPLMAAGFGWFLLGQRPDRHIVTALVLGAAGALWVIFRGDLQALARLELGRGEAIYLIGCVFHAVYTPLVRKLSRGEGPLMSSLGTLTAGGLLTLVWGWQAINSTAWGSLPAIVWVTIFYVGIFASAITTLLVQYSTMRLPSSKVMAYTYLTPVWVIALEAVLGQGLPGAIVLVGVILTLIALTMLLQEDPAA</sequence>
<proteinExistence type="predicted"/>
<keyword evidence="5 6" id="KW-0472">Membrane</keyword>
<name>A0A926GGU4_9RHOB</name>
<feature type="transmembrane region" description="Helical" evidence="6">
    <location>
        <begin position="73"/>
        <end position="94"/>
    </location>
</feature>
<comment type="caution">
    <text evidence="8">The sequence shown here is derived from an EMBL/GenBank/DDBJ whole genome shotgun (WGS) entry which is preliminary data.</text>
</comment>
<evidence type="ECO:0000313" key="9">
    <source>
        <dbReference type="Proteomes" id="UP000608594"/>
    </source>
</evidence>
<reference evidence="8" key="1">
    <citation type="submission" date="2020-08" db="EMBL/GenBank/DDBJ databases">
        <title>Paracoccus amoyensis sp. nov., isolated from the surface seawater at coast of Xiamen, Fujian.</title>
        <authorList>
            <person name="Lyu L."/>
        </authorList>
    </citation>
    <scope>NUCLEOTIDE SEQUENCE</scope>
    <source>
        <strain evidence="8">11-3</strain>
    </source>
</reference>
<organism evidence="8 9">
    <name type="scientific">Paracoccus amoyensis</name>
    <dbReference type="NCBI Taxonomy" id="2760093"/>
    <lineage>
        <taxon>Bacteria</taxon>
        <taxon>Pseudomonadati</taxon>
        <taxon>Pseudomonadota</taxon>
        <taxon>Alphaproteobacteria</taxon>
        <taxon>Rhodobacterales</taxon>
        <taxon>Paracoccaceae</taxon>
        <taxon>Paracoccus</taxon>
    </lineage>
</organism>
<dbReference type="InterPro" id="IPR050638">
    <property type="entry name" value="AA-Vitamin_Transporters"/>
</dbReference>
<evidence type="ECO:0000256" key="6">
    <source>
        <dbReference type="SAM" id="Phobius"/>
    </source>
</evidence>
<feature type="transmembrane region" description="Helical" evidence="6">
    <location>
        <begin position="310"/>
        <end position="328"/>
    </location>
</feature>
<evidence type="ECO:0000259" key="7">
    <source>
        <dbReference type="Pfam" id="PF00892"/>
    </source>
</evidence>
<evidence type="ECO:0000313" key="8">
    <source>
        <dbReference type="EMBL" id="MBC9248027.1"/>
    </source>
</evidence>
<feature type="transmembrane region" description="Helical" evidence="6">
    <location>
        <begin position="106"/>
        <end position="127"/>
    </location>
</feature>
<dbReference type="GO" id="GO:0005886">
    <property type="term" value="C:plasma membrane"/>
    <property type="evidence" value="ECO:0007669"/>
    <property type="project" value="UniProtKB-SubCell"/>
</dbReference>
<keyword evidence="4 6" id="KW-1133">Transmembrane helix</keyword>
<dbReference type="PANTHER" id="PTHR32322">
    <property type="entry name" value="INNER MEMBRANE TRANSPORTER"/>
    <property type="match status" value="1"/>
</dbReference>
<evidence type="ECO:0000256" key="1">
    <source>
        <dbReference type="ARBA" id="ARBA00004651"/>
    </source>
</evidence>
<feature type="domain" description="EamA" evidence="7">
    <location>
        <begin position="193"/>
        <end position="328"/>
    </location>
</feature>
<feature type="transmembrane region" description="Helical" evidence="6">
    <location>
        <begin position="47"/>
        <end position="67"/>
    </location>
</feature>
<accession>A0A926GGU4</accession>
<dbReference type="Pfam" id="PF00892">
    <property type="entry name" value="EamA"/>
    <property type="match status" value="2"/>
</dbReference>
<dbReference type="InterPro" id="IPR000620">
    <property type="entry name" value="EamA_dom"/>
</dbReference>
<comment type="subcellular location">
    <subcellularLocation>
        <location evidence="1">Cell membrane</location>
        <topology evidence="1">Multi-pass membrane protein</topology>
    </subcellularLocation>
</comment>
<dbReference type="AlphaFoldDB" id="A0A926GGU4"/>
<dbReference type="Proteomes" id="UP000608594">
    <property type="component" value="Unassembled WGS sequence"/>
</dbReference>
<gene>
    <name evidence="8" type="ORF">H4P12_15215</name>
</gene>
<keyword evidence="2" id="KW-1003">Cell membrane</keyword>
<protein>
    <submittedName>
        <fullName evidence="8">DMT family transporter</fullName>
    </submittedName>
</protein>
<feature type="transmembrane region" description="Helical" evidence="6">
    <location>
        <begin position="222"/>
        <end position="241"/>
    </location>
</feature>
<feature type="transmembrane region" description="Helical" evidence="6">
    <location>
        <begin position="286"/>
        <end position="304"/>
    </location>
</feature>
<keyword evidence="3 6" id="KW-0812">Transmembrane</keyword>
<feature type="domain" description="EamA" evidence="7">
    <location>
        <begin position="45"/>
        <end position="177"/>
    </location>
</feature>
<feature type="transmembrane region" description="Helical" evidence="6">
    <location>
        <begin position="133"/>
        <end position="154"/>
    </location>
</feature>
<evidence type="ECO:0000256" key="4">
    <source>
        <dbReference type="ARBA" id="ARBA00022989"/>
    </source>
</evidence>
<evidence type="ECO:0000256" key="5">
    <source>
        <dbReference type="ARBA" id="ARBA00023136"/>
    </source>
</evidence>
<evidence type="ECO:0000256" key="2">
    <source>
        <dbReference type="ARBA" id="ARBA00022475"/>
    </source>
</evidence>
<feature type="transmembrane region" description="Helical" evidence="6">
    <location>
        <begin position="190"/>
        <end position="210"/>
    </location>
</feature>
<evidence type="ECO:0000256" key="3">
    <source>
        <dbReference type="ARBA" id="ARBA00022692"/>
    </source>
</evidence>
<feature type="transmembrane region" description="Helical" evidence="6">
    <location>
        <begin position="161"/>
        <end position="178"/>
    </location>
</feature>